<dbReference type="GO" id="GO:0004022">
    <property type="term" value="F:alcohol dehydrogenase (NAD+) activity"/>
    <property type="evidence" value="ECO:0007669"/>
    <property type="project" value="UniProtKB-ARBA"/>
</dbReference>
<name>A0A2R5ENB7_9BACL</name>
<dbReference type="InterPro" id="IPR056798">
    <property type="entry name" value="ADH_Fe_C"/>
</dbReference>
<sequence>MNSFYNPVAIYFGQESVQACAEQVRKQGSLFSRVLILTRGGGVDRNELLAPLIDALEGKHTRVLEVTLNNPDIVDIYKLLQSVGDFDYQMIIAIGGGSVMDAAKALSALQHAQIHSPADVREYITNEMYANKPSLAPWIGIPTTSGTGSEVTCWATVWDEERGCKYSVSDKRLFADAALILPELTVTMPLRLSVATALDAMCHATEAYWSVHSNPISRAYALQAIERIREALPQLKENPNDLDSREKLSLGSVLAGLAFSNTKTTACHSISYPLTLLHGIDHGIAASLSLAVVLKHNYATLIEPDKLLRAFGAEDADGVQRFLKSVYAAYGLSDSLKAYGVAEQDIETIVAHAYTKGRMDNNPAAITPEELNLMLASLL</sequence>
<evidence type="ECO:0000259" key="3">
    <source>
        <dbReference type="Pfam" id="PF25137"/>
    </source>
</evidence>
<dbReference type="Gene3D" id="1.20.1090.10">
    <property type="entry name" value="Dehydroquinate synthase-like - alpha domain"/>
    <property type="match status" value="1"/>
</dbReference>
<dbReference type="InterPro" id="IPR001670">
    <property type="entry name" value="ADH_Fe/GldA"/>
</dbReference>
<dbReference type="PANTHER" id="PTHR11496:SF83">
    <property type="entry name" value="HYDROXYACID-OXOACID TRANSHYDROGENASE, MITOCHONDRIAL"/>
    <property type="match status" value="1"/>
</dbReference>
<dbReference type="FunFam" id="3.40.50.1970:FF:000003">
    <property type="entry name" value="Alcohol dehydrogenase, iron-containing"/>
    <property type="match status" value="1"/>
</dbReference>
<dbReference type="PANTHER" id="PTHR11496">
    <property type="entry name" value="ALCOHOL DEHYDROGENASE"/>
    <property type="match status" value="1"/>
</dbReference>
<comment type="caution">
    <text evidence="4">The sequence shown here is derived from an EMBL/GenBank/DDBJ whole genome shotgun (WGS) entry which is preliminary data.</text>
</comment>
<dbReference type="InterPro" id="IPR035873">
    <property type="entry name" value="PhpC"/>
</dbReference>
<dbReference type="GO" id="GO:0017000">
    <property type="term" value="P:antibiotic biosynthetic process"/>
    <property type="evidence" value="ECO:0007669"/>
    <property type="project" value="InterPro"/>
</dbReference>
<evidence type="ECO:0000256" key="1">
    <source>
        <dbReference type="ARBA" id="ARBA00023002"/>
    </source>
</evidence>
<dbReference type="SUPFAM" id="SSF56796">
    <property type="entry name" value="Dehydroquinate synthase-like"/>
    <property type="match status" value="1"/>
</dbReference>
<gene>
    <name evidence="4" type="ORF">PAT3040_02754</name>
</gene>
<evidence type="ECO:0000313" key="4">
    <source>
        <dbReference type="EMBL" id="GBG08186.1"/>
    </source>
</evidence>
<dbReference type="Proteomes" id="UP000245202">
    <property type="component" value="Unassembled WGS sequence"/>
</dbReference>
<accession>A0A2R5ENB7</accession>
<keyword evidence="5" id="KW-1185">Reference proteome</keyword>
<dbReference type="Pfam" id="PF25137">
    <property type="entry name" value="ADH_Fe_C"/>
    <property type="match status" value="1"/>
</dbReference>
<dbReference type="Gene3D" id="3.40.50.1970">
    <property type="match status" value="1"/>
</dbReference>
<evidence type="ECO:0000313" key="5">
    <source>
        <dbReference type="Proteomes" id="UP000245202"/>
    </source>
</evidence>
<reference evidence="4 5" key="1">
    <citation type="submission" date="2017-08" db="EMBL/GenBank/DDBJ databases">
        <title>Substantial Increase in Enzyme Production by Combined Drug-Resistance Mutations in Paenibacillus agaridevorans.</title>
        <authorList>
            <person name="Tanaka Y."/>
            <person name="Funane K."/>
            <person name="Hosaka T."/>
            <person name="Shiwa Y."/>
            <person name="Fujita N."/>
            <person name="Miyazaki T."/>
            <person name="Yoshikawa H."/>
            <person name="Murakami K."/>
            <person name="Kasahara K."/>
            <person name="Inaoka T."/>
            <person name="Hiraga Y."/>
            <person name="Ochi K."/>
        </authorList>
    </citation>
    <scope>NUCLEOTIDE SEQUENCE [LARGE SCALE GENOMIC DNA]</scope>
    <source>
        <strain evidence="4 5">T-3040</strain>
    </source>
</reference>
<dbReference type="RefSeq" id="WP_108993142.1">
    <property type="nucleotide sequence ID" value="NZ_BDQX01000144.1"/>
</dbReference>
<keyword evidence="1" id="KW-0560">Oxidoreductase</keyword>
<dbReference type="InterPro" id="IPR039697">
    <property type="entry name" value="Alcohol_dehydrogenase_Fe"/>
</dbReference>
<evidence type="ECO:0000259" key="2">
    <source>
        <dbReference type="Pfam" id="PF00465"/>
    </source>
</evidence>
<dbReference type="Pfam" id="PF00465">
    <property type="entry name" value="Fe-ADH"/>
    <property type="match status" value="1"/>
</dbReference>
<proteinExistence type="predicted"/>
<feature type="domain" description="Alcohol dehydrogenase iron-type/glycerol dehydrogenase GldA" evidence="2">
    <location>
        <begin position="7"/>
        <end position="180"/>
    </location>
</feature>
<dbReference type="AlphaFoldDB" id="A0A2R5ENB7"/>
<organism evidence="4 5">
    <name type="scientific">Paenibacillus agaridevorans</name>
    <dbReference type="NCBI Taxonomy" id="171404"/>
    <lineage>
        <taxon>Bacteria</taxon>
        <taxon>Bacillati</taxon>
        <taxon>Bacillota</taxon>
        <taxon>Bacilli</taxon>
        <taxon>Bacillales</taxon>
        <taxon>Paenibacillaceae</taxon>
        <taxon>Paenibacillus</taxon>
    </lineage>
</organism>
<dbReference type="EMBL" id="BDQX01000144">
    <property type="protein sequence ID" value="GBG08186.1"/>
    <property type="molecule type" value="Genomic_DNA"/>
</dbReference>
<dbReference type="GO" id="GO:0046872">
    <property type="term" value="F:metal ion binding"/>
    <property type="evidence" value="ECO:0007669"/>
    <property type="project" value="InterPro"/>
</dbReference>
<feature type="domain" description="Fe-containing alcohol dehydrogenase-like C-terminal" evidence="3">
    <location>
        <begin position="194"/>
        <end position="376"/>
    </location>
</feature>
<protein>
    <submittedName>
        <fullName evidence="4">Uncharacterized protein</fullName>
    </submittedName>
</protein>
<dbReference type="CDD" id="cd08182">
    <property type="entry name" value="HEPD"/>
    <property type="match status" value="1"/>
</dbReference>